<dbReference type="NCBIfam" id="TIGR02123">
    <property type="entry name" value="TRAP_fused"/>
    <property type="match status" value="1"/>
</dbReference>
<accession>A0A1I2WZ36</accession>
<feature type="transmembrane region" description="Helical" evidence="1">
    <location>
        <begin position="21"/>
        <end position="45"/>
    </location>
</feature>
<feature type="transmembrane region" description="Helical" evidence="1">
    <location>
        <begin position="235"/>
        <end position="255"/>
    </location>
</feature>
<dbReference type="Pfam" id="PF06808">
    <property type="entry name" value="DctM"/>
    <property type="match status" value="1"/>
</dbReference>
<feature type="transmembrane region" description="Helical" evidence="1">
    <location>
        <begin position="494"/>
        <end position="517"/>
    </location>
</feature>
<feature type="transmembrane region" description="Helical" evidence="1">
    <location>
        <begin position="175"/>
        <end position="194"/>
    </location>
</feature>
<feature type="transmembrane region" description="Helical" evidence="1">
    <location>
        <begin position="51"/>
        <end position="68"/>
    </location>
</feature>
<feature type="domain" description="TRAP C4-dicarboxylate transport system permease DctM subunit" evidence="2">
    <location>
        <begin position="117"/>
        <end position="552"/>
    </location>
</feature>
<dbReference type="PANTHER" id="PTHR43849:SF2">
    <property type="entry name" value="BLL3936 PROTEIN"/>
    <property type="match status" value="1"/>
</dbReference>
<feature type="transmembrane region" description="Helical" evidence="1">
    <location>
        <begin position="433"/>
        <end position="459"/>
    </location>
</feature>
<dbReference type="PANTHER" id="PTHR43849">
    <property type="entry name" value="BLL3936 PROTEIN"/>
    <property type="match status" value="1"/>
</dbReference>
<sequence length="639" mass="66877">MSSDVTGKNNKGLQKGRLTPGLILIVALALTFFHLYTSGISMFGAWMQRDIHLTFILVIVFLIFPFARKGQQDEASVLDYCLIALALASGAYILLYNQDIVMRAGAPNTPDLIFGGIMILLILEAARRATGWVLVIIAGVFLIYNFAGPYIPGMLGHKGCSLGRVVSQMYLTTEGIFGTALGVSASYIFLFVFLTSMLEKLGMGDFLLRLAMAVMGRFAGGPAKVAVLASGFMGSINGSAVANVVGTGTFTIPLMKQNGYKPHFAGAVESCASSGGQLMPPIMGAAAFIIAEFLGIPYINVVVAAIIPAFLYYMCVLLGVHFEACRLGLTGLPKAELPSARAVLKEGWFFLIPLGVLVFFLAVLQYTPVRSGFYSIIAMFLVSLVSKDSRINWDRFREGAIAASRNTITVALACAAAGLVIGSINLTGAGLKISSAIVAASGGTLWLALLLTAVVALIMGMGLPTTAAYIVTGTMAAPALINLGVVPLGAHLFVFYFAIISAITPPVALAAYAAAGIARDNPMKIGVTACRLGFAAFIVPFLFAVQPALIGVGDGIHIAWSSFTALIGVVALAGGNIGFVVCNATLWERALLIGGALLSLHPGFYTDFIGLGMIALALAANILRGKKTGVTAASGNLTR</sequence>
<feature type="transmembrane region" description="Helical" evidence="1">
    <location>
        <begin position="603"/>
        <end position="623"/>
    </location>
</feature>
<keyword evidence="1" id="KW-0472">Membrane</keyword>
<feature type="transmembrane region" description="Helical" evidence="1">
    <location>
        <begin position="558"/>
        <end position="582"/>
    </location>
</feature>
<evidence type="ECO:0000256" key="1">
    <source>
        <dbReference type="SAM" id="Phobius"/>
    </source>
</evidence>
<gene>
    <name evidence="3" type="ORF">SAMN05660649_03663</name>
</gene>
<evidence type="ECO:0000313" key="4">
    <source>
        <dbReference type="Proteomes" id="UP000199337"/>
    </source>
</evidence>
<dbReference type="RefSeq" id="WP_092473025.1">
    <property type="nucleotide sequence ID" value="NZ_FOOX01000015.1"/>
</dbReference>
<feature type="transmembrane region" description="Helical" evidence="1">
    <location>
        <begin position="276"/>
        <end position="296"/>
    </location>
</feature>
<dbReference type="InterPro" id="IPR011853">
    <property type="entry name" value="TRAP_DctM-Dct_fused"/>
</dbReference>
<dbReference type="OrthoDB" id="9759894at2"/>
<evidence type="ECO:0000313" key="3">
    <source>
        <dbReference type="EMBL" id="SFH05889.1"/>
    </source>
</evidence>
<organism evidence="3 4">
    <name type="scientific">Desulfotruncus arcticus DSM 17038</name>
    <dbReference type="NCBI Taxonomy" id="1121424"/>
    <lineage>
        <taxon>Bacteria</taxon>
        <taxon>Bacillati</taxon>
        <taxon>Bacillota</taxon>
        <taxon>Clostridia</taxon>
        <taxon>Eubacteriales</taxon>
        <taxon>Desulfallaceae</taxon>
        <taxon>Desulfotruncus</taxon>
    </lineage>
</organism>
<feature type="transmembrane region" description="Helical" evidence="1">
    <location>
        <begin position="466"/>
        <end position="488"/>
    </location>
</feature>
<feature type="transmembrane region" description="Helical" evidence="1">
    <location>
        <begin position="77"/>
        <end position="96"/>
    </location>
</feature>
<feature type="transmembrane region" description="Helical" evidence="1">
    <location>
        <begin position="407"/>
        <end position="427"/>
    </location>
</feature>
<proteinExistence type="predicted"/>
<feature type="transmembrane region" description="Helical" evidence="1">
    <location>
        <begin position="108"/>
        <end position="126"/>
    </location>
</feature>
<feature type="transmembrane region" description="Helical" evidence="1">
    <location>
        <begin position="343"/>
        <end position="363"/>
    </location>
</feature>
<name>A0A1I2WZ36_9FIRM</name>
<dbReference type="AlphaFoldDB" id="A0A1I2WZ36"/>
<feature type="transmembrane region" description="Helical" evidence="1">
    <location>
        <begin position="302"/>
        <end position="322"/>
    </location>
</feature>
<feature type="transmembrane region" description="Helical" evidence="1">
    <location>
        <begin position="369"/>
        <end position="386"/>
    </location>
</feature>
<dbReference type="InterPro" id="IPR010656">
    <property type="entry name" value="DctM"/>
</dbReference>
<reference evidence="4" key="1">
    <citation type="submission" date="2016-10" db="EMBL/GenBank/DDBJ databases">
        <authorList>
            <person name="Varghese N."/>
            <person name="Submissions S."/>
        </authorList>
    </citation>
    <scope>NUCLEOTIDE SEQUENCE [LARGE SCALE GENOMIC DNA]</scope>
    <source>
        <strain evidence="4">DSM 17038</strain>
    </source>
</reference>
<dbReference type="STRING" id="341036.SAMN05660649_03663"/>
<protein>
    <submittedName>
        <fullName evidence="3">TRAP transporter, 4TM/12TM fusion protein</fullName>
    </submittedName>
</protein>
<feature type="transmembrane region" description="Helical" evidence="1">
    <location>
        <begin position="529"/>
        <end position="552"/>
    </location>
</feature>
<dbReference type="EMBL" id="FOOX01000015">
    <property type="protein sequence ID" value="SFH05889.1"/>
    <property type="molecule type" value="Genomic_DNA"/>
</dbReference>
<keyword evidence="4" id="KW-1185">Reference proteome</keyword>
<feature type="transmembrane region" description="Helical" evidence="1">
    <location>
        <begin position="133"/>
        <end position="155"/>
    </location>
</feature>
<evidence type="ECO:0000259" key="2">
    <source>
        <dbReference type="Pfam" id="PF06808"/>
    </source>
</evidence>
<keyword evidence="1" id="KW-0812">Transmembrane</keyword>
<dbReference type="Proteomes" id="UP000199337">
    <property type="component" value="Unassembled WGS sequence"/>
</dbReference>
<keyword evidence="1" id="KW-1133">Transmembrane helix</keyword>